<dbReference type="GO" id="GO:0051287">
    <property type="term" value="F:NAD binding"/>
    <property type="evidence" value="ECO:0007669"/>
    <property type="project" value="UniProtKB-UniRule"/>
</dbReference>
<dbReference type="GO" id="GO:0016616">
    <property type="term" value="F:oxidoreductase activity, acting on the CH-OH group of donors, NAD or NADP as acceptor"/>
    <property type="evidence" value="ECO:0007669"/>
    <property type="project" value="InterPro"/>
</dbReference>
<evidence type="ECO:0000256" key="3">
    <source>
        <dbReference type="ARBA" id="ARBA00022532"/>
    </source>
</evidence>
<protein>
    <recommendedName>
        <fullName evidence="6">Isocitrate dehydrogenase [NAD] subunit, mitochondrial</fullName>
    </recommendedName>
</protein>
<evidence type="ECO:0000259" key="8">
    <source>
        <dbReference type="SMART" id="SM01329"/>
    </source>
</evidence>
<keyword evidence="4 6" id="KW-0809">Transit peptide</keyword>
<feature type="signal peptide" evidence="7">
    <location>
        <begin position="1"/>
        <end position="16"/>
    </location>
</feature>
<dbReference type="GO" id="GO:0005739">
    <property type="term" value="C:mitochondrion"/>
    <property type="evidence" value="ECO:0007669"/>
    <property type="project" value="UniProtKB-SubCell"/>
</dbReference>
<evidence type="ECO:0000256" key="4">
    <source>
        <dbReference type="ARBA" id="ARBA00022946"/>
    </source>
</evidence>
<comment type="caution">
    <text evidence="9">The sequence shown here is derived from an EMBL/GenBank/DDBJ whole genome shotgun (WGS) entry which is preliminary data.</text>
</comment>
<dbReference type="InterPro" id="IPR024084">
    <property type="entry name" value="IsoPropMal-DH-like_dom"/>
</dbReference>
<dbReference type="EMBL" id="MRZV01000324">
    <property type="protein sequence ID" value="PIK52567.1"/>
    <property type="molecule type" value="Genomic_DNA"/>
</dbReference>
<feature type="domain" description="Isopropylmalate dehydrogenase-like" evidence="8">
    <location>
        <begin position="103"/>
        <end position="412"/>
    </location>
</feature>
<dbReference type="GO" id="GO:0000287">
    <property type="term" value="F:magnesium ion binding"/>
    <property type="evidence" value="ECO:0007669"/>
    <property type="project" value="UniProtKB-UniRule"/>
</dbReference>
<evidence type="ECO:0000256" key="7">
    <source>
        <dbReference type="SAM" id="SignalP"/>
    </source>
</evidence>
<comment type="subcellular location">
    <subcellularLocation>
        <location evidence="1 6">Mitochondrion</location>
    </subcellularLocation>
</comment>
<keyword evidence="3 6" id="KW-0816">Tricarboxylic acid cycle</keyword>
<name>A0A2G8KX24_STIJA</name>
<evidence type="ECO:0000256" key="2">
    <source>
        <dbReference type="ARBA" id="ARBA00007769"/>
    </source>
</evidence>
<keyword evidence="5 6" id="KW-0496">Mitochondrion</keyword>
<dbReference type="FunFam" id="3.40.718.10:FF:000001">
    <property type="entry name" value="Isocitrate dehydrogenase [NAD] subunit, mitochondrial"/>
    <property type="match status" value="1"/>
</dbReference>
<keyword evidence="7" id="KW-0732">Signal</keyword>
<sequence length="501" mass="55860">MRSVLFSRTSLYITLACCTHCDSDTAEKETSPGRDLSLFLPRDTNIRNNKLAKMMSRKLLRVCIGRCYIVPRTSVVLCQLMSSTSRCCQVQASPAPATEVRRSVTLIPGDGVGPDLMESVKEVFRSAAVPVDFEELHLSEIQHRNTAKVEEVVESLKRNHVALKGIIHTPTGNIGELQTLNMKLRRNLDLFAGVVRCRSIPGVKGRFSNLDFVIIREQIEGEYSALEHQSVPGVIECLKIITRANSQRIAKFAFDYATQHKRSKVTAVHKANIMKLGDGLFLESCREMSKLYPKIKFEAMIVDNCCMQLASNPHQFDVLVTPNLYGNIVDNLGVGLVGGAGVVPGESFSKEYAIFEPGARHTFSQAIGRNIANPTAMLLCAANMLKHLNLTIHSQQVIDAVERVIKVGKVSPYTGSWRLRYHSGLHTGSDRELEVKLATTLLGDCEYATPEVNQGCYTSECFFRRAFYQFVGFRRKTVMSLDDCFQTPFCILAFLSNFSDI</sequence>
<dbReference type="PROSITE" id="PS00470">
    <property type="entry name" value="IDH_IMDH"/>
    <property type="match status" value="1"/>
</dbReference>
<accession>A0A2G8KX24</accession>
<dbReference type="SMART" id="SM01329">
    <property type="entry name" value="Iso_dh"/>
    <property type="match status" value="1"/>
</dbReference>
<evidence type="ECO:0000313" key="9">
    <source>
        <dbReference type="EMBL" id="PIK52567.1"/>
    </source>
</evidence>
<dbReference type="GO" id="GO:0006099">
    <property type="term" value="P:tricarboxylic acid cycle"/>
    <property type="evidence" value="ECO:0007669"/>
    <property type="project" value="UniProtKB-UniRule"/>
</dbReference>
<dbReference type="OrthoDB" id="10261637at2759"/>
<dbReference type="SUPFAM" id="SSF53659">
    <property type="entry name" value="Isocitrate/Isopropylmalate dehydrogenase-like"/>
    <property type="match status" value="1"/>
</dbReference>
<reference evidence="9 10" key="1">
    <citation type="journal article" date="2017" name="PLoS Biol.">
        <title>The sea cucumber genome provides insights into morphological evolution and visceral regeneration.</title>
        <authorList>
            <person name="Zhang X."/>
            <person name="Sun L."/>
            <person name="Yuan J."/>
            <person name="Sun Y."/>
            <person name="Gao Y."/>
            <person name="Zhang L."/>
            <person name="Li S."/>
            <person name="Dai H."/>
            <person name="Hamel J.F."/>
            <person name="Liu C."/>
            <person name="Yu Y."/>
            <person name="Liu S."/>
            <person name="Lin W."/>
            <person name="Guo K."/>
            <person name="Jin S."/>
            <person name="Xu P."/>
            <person name="Storey K.B."/>
            <person name="Huan P."/>
            <person name="Zhang T."/>
            <person name="Zhou Y."/>
            <person name="Zhang J."/>
            <person name="Lin C."/>
            <person name="Li X."/>
            <person name="Xing L."/>
            <person name="Huo D."/>
            <person name="Sun M."/>
            <person name="Wang L."/>
            <person name="Mercier A."/>
            <person name="Li F."/>
            <person name="Yang H."/>
            <person name="Xiang J."/>
        </authorList>
    </citation>
    <scope>NUCLEOTIDE SEQUENCE [LARGE SCALE GENOMIC DNA]</scope>
    <source>
        <strain evidence="9">Shaxun</strain>
        <tissue evidence="9">Muscle</tissue>
    </source>
</reference>
<dbReference type="STRING" id="307972.A0A2G8KX24"/>
<dbReference type="Proteomes" id="UP000230750">
    <property type="component" value="Unassembled WGS sequence"/>
</dbReference>
<dbReference type="Gene3D" id="3.40.718.10">
    <property type="entry name" value="Isopropylmalate Dehydrogenase"/>
    <property type="match status" value="1"/>
</dbReference>
<dbReference type="Pfam" id="PF00180">
    <property type="entry name" value="Iso_dh"/>
    <property type="match status" value="1"/>
</dbReference>
<proteinExistence type="inferred from homology"/>
<organism evidence="9 10">
    <name type="scientific">Stichopus japonicus</name>
    <name type="common">Sea cucumber</name>
    <dbReference type="NCBI Taxonomy" id="307972"/>
    <lineage>
        <taxon>Eukaryota</taxon>
        <taxon>Metazoa</taxon>
        <taxon>Echinodermata</taxon>
        <taxon>Eleutherozoa</taxon>
        <taxon>Echinozoa</taxon>
        <taxon>Holothuroidea</taxon>
        <taxon>Aspidochirotacea</taxon>
        <taxon>Aspidochirotida</taxon>
        <taxon>Stichopodidae</taxon>
        <taxon>Apostichopus</taxon>
    </lineage>
</organism>
<dbReference type="AlphaFoldDB" id="A0A2G8KX24"/>
<dbReference type="InterPro" id="IPR019818">
    <property type="entry name" value="IsoCit/isopropylmalate_DH_CS"/>
</dbReference>
<dbReference type="InterPro" id="IPR004434">
    <property type="entry name" value="Isocitrate_DH_NAD"/>
</dbReference>
<dbReference type="PANTHER" id="PTHR11835">
    <property type="entry name" value="DECARBOXYLATING DEHYDROGENASES-ISOCITRATE, ISOPROPYLMALATE, TARTRATE"/>
    <property type="match status" value="1"/>
</dbReference>
<dbReference type="GO" id="GO:0006102">
    <property type="term" value="P:isocitrate metabolic process"/>
    <property type="evidence" value="ECO:0007669"/>
    <property type="project" value="TreeGrafter"/>
</dbReference>
<dbReference type="PANTHER" id="PTHR11835:SF42">
    <property type="entry name" value="ISOCITRATE DEHYDROGENASE [NAD] SUBUNIT BETA, MITOCHONDRIAL"/>
    <property type="match status" value="1"/>
</dbReference>
<gene>
    <name evidence="9" type="ORF">BSL78_10557</name>
</gene>
<feature type="chain" id="PRO_5013620951" description="Isocitrate dehydrogenase [NAD] subunit, mitochondrial" evidence="7">
    <location>
        <begin position="17"/>
        <end position="501"/>
    </location>
</feature>
<keyword evidence="10" id="KW-1185">Reference proteome</keyword>
<evidence type="ECO:0000256" key="5">
    <source>
        <dbReference type="ARBA" id="ARBA00023128"/>
    </source>
</evidence>
<comment type="similarity">
    <text evidence="2 6">Belongs to the isocitrate and isopropylmalate dehydrogenases family.</text>
</comment>
<evidence type="ECO:0000313" key="10">
    <source>
        <dbReference type="Proteomes" id="UP000230750"/>
    </source>
</evidence>
<evidence type="ECO:0000256" key="6">
    <source>
        <dbReference type="RuleBase" id="RU361266"/>
    </source>
</evidence>
<dbReference type="NCBIfam" id="TIGR00175">
    <property type="entry name" value="mito_nad_idh"/>
    <property type="match status" value="1"/>
</dbReference>
<evidence type="ECO:0000256" key="1">
    <source>
        <dbReference type="ARBA" id="ARBA00004173"/>
    </source>
</evidence>